<feature type="domain" description="HTH araC/xylS-type" evidence="4">
    <location>
        <begin position="201"/>
        <end position="299"/>
    </location>
</feature>
<dbReference type="GO" id="GO:0043565">
    <property type="term" value="F:sequence-specific DNA binding"/>
    <property type="evidence" value="ECO:0007669"/>
    <property type="project" value="InterPro"/>
</dbReference>
<keyword evidence="3" id="KW-0804">Transcription</keyword>
<keyword evidence="2" id="KW-0238">DNA-binding</keyword>
<keyword evidence="1" id="KW-0805">Transcription regulation</keyword>
<sequence>MAVDDRDEELTRLRAELASTMLRYAPTYGVFQTGIAPLHFIRSDTPTDVIHTVHKPGLCIVVQGRKQVQLWEESYVYDPLNYLVVSVTLPLAGQVTEASSEQPYFCIRLDIDPAEIAQLIADVSPVGVPSQHPHRGLYLDKIDSSLLDAMLRLVRLLDVPSDIPALAPLALREIFYRLLKGQQGQRLHEIAITDSQTHRVTRAIEWLNNNYAQPLHIDELASYVNLSNSTLHHRFKAVTAMSPLQYQKQLRLQHARRLMISEGLDVSTAGFKVGYESLSQFSREYSRMFGAPPSRDIAKLRSLG</sequence>
<comment type="caution">
    <text evidence="5">The sequence shown here is derived from an EMBL/GenBank/DDBJ whole genome shotgun (WGS) entry which is preliminary data.</text>
</comment>
<organism evidence="5 6">
    <name type="scientific">Pseudomonas plecoglossicida</name>
    <dbReference type="NCBI Taxonomy" id="70775"/>
    <lineage>
        <taxon>Bacteria</taxon>
        <taxon>Pseudomonadati</taxon>
        <taxon>Pseudomonadota</taxon>
        <taxon>Gammaproteobacteria</taxon>
        <taxon>Pseudomonadales</taxon>
        <taxon>Pseudomonadaceae</taxon>
        <taxon>Pseudomonas</taxon>
    </lineage>
</organism>
<accession>A0A2R7UM34</accession>
<dbReference type="GO" id="GO:0009893">
    <property type="term" value="P:positive regulation of metabolic process"/>
    <property type="evidence" value="ECO:0007669"/>
    <property type="project" value="UniProtKB-ARBA"/>
</dbReference>
<evidence type="ECO:0000256" key="3">
    <source>
        <dbReference type="ARBA" id="ARBA00023163"/>
    </source>
</evidence>
<dbReference type="RefSeq" id="WP_046614910.1">
    <property type="nucleotide sequence ID" value="NZ_QANO01000097.1"/>
</dbReference>
<dbReference type="GO" id="GO:0003700">
    <property type="term" value="F:DNA-binding transcription factor activity"/>
    <property type="evidence" value="ECO:0007669"/>
    <property type="project" value="InterPro"/>
</dbReference>
<dbReference type="SUPFAM" id="SSF46689">
    <property type="entry name" value="Homeodomain-like"/>
    <property type="match status" value="2"/>
</dbReference>
<dbReference type="SMART" id="SM00342">
    <property type="entry name" value="HTH_ARAC"/>
    <property type="match status" value="1"/>
</dbReference>
<dbReference type="PROSITE" id="PS01124">
    <property type="entry name" value="HTH_ARAC_FAMILY_2"/>
    <property type="match status" value="1"/>
</dbReference>
<dbReference type="EMBL" id="QANO01000097">
    <property type="protein sequence ID" value="PTU52770.1"/>
    <property type="molecule type" value="Genomic_DNA"/>
</dbReference>
<dbReference type="InterPro" id="IPR009594">
    <property type="entry name" value="Tscrpt_reg_HTH_AraC_N"/>
</dbReference>
<dbReference type="PROSITE" id="PS00041">
    <property type="entry name" value="HTH_ARAC_FAMILY_1"/>
    <property type="match status" value="1"/>
</dbReference>
<dbReference type="Pfam" id="PF06719">
    <property type="entry name" value="AraC_N"/>
    <property type="match status" value="1"/>
</dbReference>
<dbReference type="PANTHER" id="PTHR43436:SF1">
    <property type="entry name" value="TRANSCRIPTIONAL REGULATORY PROTEIN"/>
    <property type="match status" value="1"/>
</dbReference>
<dbReference type="InterPro" id="IPR009057">
    <property type="entry name" value="Homeodomain-like_sf"/>
</dbReference>
<proteinExistence type="predicted"/>
<evidence type="ECO:0000256" key="2">
    <source>
        <dbReference type="ARBA" id="ARBA00023125"/>
    </source>
</evidence>
<dbReference type="Pfam" id="PF12833">
    <property type="entry name" value="HTH_18"/>
    <property type="match status" value="1"/>
</dbReference>
<dbReference type="Gene3D" id="1.10.10.60">
    <property type="entry name" value="Homeodomain-like"/>
    <property type="match status" value="2"/>
</dbReference>
<protein>
    <submittedName>
        <fullName evidence="5">AraC family transcriptional regulator</fullName>
    </submittedName>
</protein>
<dbReference type="PANTHER" id="PTHR43436">
    <property type="entry name" value="ARAC-FAMILY TRANSCRIPTIONAL REGULATOR"/>
    <property type="match status" value="1"/>
</dbReference>
<dbReference type="Proteomes" id="UP000244874">
    <property type="component" value="Unassembled WGS sequence"/>
</dbReference>
<dbReference type="InterPro" id="IPR018062">
    <property type="entry name" value="HTH_AraC-typ_CS"/>
</dbReference>
<evidence type="ECO:0000313" key="5">
    <source>
        <dbReference type="EMBL" id="PTU52770.1"/>
    </source>
</evidence>
<evidence type="ECO:0000259" key="4">
    <source>
        <dbReference type="PROSITE" id="PS01124"/>
    </source>
</evidence>
<name>A0A2R7UM34_PSEDL</name>
<gene>
    <name evidence="5" type="ORF">DBB42_08155</name>
</gene>
<reference evidence="5 6" key="1">
    <citation type="submission" date="2018-04" db="EMBL/GenBank/DDBJ databases">
        <authorList>
            <person name="Go L.Y."/>
            <person name="Mitchell J.A."/>
        </authorList>
    </citation>
    <scope>NUCLEOTIDE SEQUENCE [LARGE SCALE GENOMIC DNA]</scope>
    <source>
        <strain evidence="5 6">KCJK7865</strain>
    </source>
</reference>
<dbReference type="InterPro" id="IPR018060">
    <property type="entry name" value="HTH_AraC"/>
</dbReference>
<dbReference type="AlphaFoldDB" id="A0A2R7UM34"/>
<evidence type="ECO:0000256" key="1">
    <source>
        <dbReference type="ARBA" id="ARBA00023015"/>
    </source>
</evidence>
<evidence type="ECO:0000313" key="6">
    <source>
        <dbReference type="Proteomes" id="UP000244874"/>
    </source>
</evidence>